<keyword evidence="1 4" id="KW-0378">Hydrolase</keyword>
<dbReference type="InterPro" id="IPR016986">
    <property type="entry name" value="UCP031982_abhydr"/>
</dbReference>
<dbReference type="Pfam" id="PF03403">
    <property type="entry name" value="PAF-AH_p_II"/>
    <property type="match status" value="1"/>
</dbReference>
<keyword evidence="5" id="KW-1185">Reference proteome</keyword>
<evidence type="ECO:0000256" key="3">
    <source>
        <dbReference type="ARBA" id="ARBA00023098"/>
    </source>
</evidence>
<proteinExistence type="predicted"/>
<dbReference type="GO" id="GO:0003847">
    <property type="term" value="F:1-alkyl-2-acetylglycerophosphocholine esterase activity"/>
    <property type="evidence" value="ECO:0007669"/>
    <property type="project" value="TreeGrafter"/>
</dbReference>
<dbReference type="RefSeq" id="WP_202855648.1">
    <property type="nucleotide sequence ID" value="NZ_JAEUGD010000023.1"/>
</dbReference>
<evidence type="ECO:0000313" key="5">
    <source>
        <dbReference type="Proteomes" id="UP000614216"/>
    </source>
</evidence>
<organism evidence="4 5">
    <name type="scientific">Fulvivirga marina</name>
    <dbReference type="NCBI Taxonomy" id="2494733"/>
    <lineage>
        <taxon>Bacteria</taxon>
        <taxon>Pseudomonadati</taxon>
        <taxon>Bacteroidota</taxon>
        <taxon>Cytophagia</taxon>
        <taxon>Cytophagales</taxon>
        <taxon>Fulvivirgaceae</taxon>
        <taxon>Fulvivirga</taxon>
    </lineage>
</organism>
<name>A0A937KBG4_9BACT</name>
<dbReference type="PANTHER" id="PTHR10272:SF0">
    <property type="entry name" value="PLATELET-ACTIVATING FACTOR ACETYLHYDROLASE"/>
    <property type="match status" value="1"/>
</dbReference>
<evidence type="ECO:0000256" key="1">
    <source>
        <dbReference type="ARBA" id="ARBA00022801"/>
    </source>
</evidence>
<evidence type="ECO:0000256" key="2">
    <source>
        <dbReference type="ARBA" id="ARBA00022963"/>
    </source>
</evidence>
<evidence type="ECO:0000313" key="4">
    <source>
        <dbReference type="EMBL" id="MBL6446102.1"/>
    </source>
</evidence>
<dbReference type="PIRSF" id="PIRSF031982">
    <property type="entry name" value="UCP031982_abhydr"/>
    <property type="match status" value="1"/>
</dbReference>
<keyword evidence="2" id="KW-0442">Lipid degradation</keyword>
<comment type="caution">
    <text evidence="4">The sequence shown here is derived from an EMBL/GenBank/DDBJ whole genome shotgun (WGS) entry which is preliminary data.</text>
</comment>
<dbReference type="EMBL" id="JAEUGD010000023">
    <property type="protein sequence ID" value="MBL6446102.1"/>
    <property type="molecule type" value="Genomic_DNA"/>
</dbReference>
<protein>
    <submittedName>
        <fullName evidence="4">Dienelactone hydrolase</fullName>
    </submittedName>
</protein>
<dbReference type="Proteomes" id="UP000614216">
    <property type="component" value="Unassembled WGS sequence"/>
</dbReference>
<reference evidence="4" key="1">
    <citation type="submission" date="2021-01" db="EMBL/GenBank/DDBJ databases">
        <title>Fulvivirga kasyanovii gen. nov., sp nov., a novel member of the phylum Bacteroidetes isolated from seawater in a mussel farm.</title>
        <authorList>
            <person name="Zhao L.-H."/>
            <person name="Wang Z.-J."/>
        </authorList>
    </citation>
    <scope>NUCLEOTIDE SEQUENCE</scope>
    <source>
        <strain evidence="4">29W222</strain>
    </source>
</reference>
<dbReference type="PANTHER" id="PTHR10272">
    <property type="entry name" value="PLATELET-ACTIVATING FACTOR ACETYLHYDROLASE"/>
    <property type="match status" value="1"/>
</dbReference>
<keyword evidence="3" id="KW-0443">Lipid metabolism</keyword>
<sequence>MLSLRIKNYPLVIISHGTGGGRLTLEWLATGLVKQGYVVAAVDHWGNTYDNKIPEQFLKVWERPKDISFVLSALLVDDKIGKIVNKEKIGVAGFSLGGFTAIALAGGRLDYDQLLSFMRSDKGEKEAQVPELQELSDFLHDQLFIDKIRQEYLEEQSLMDRRIKAFVAIAPALGQGFSVKSQFQEVGRPVLIMGAEGDEIAPVKTNALHYHQLIQSSTFFLHRGKVGHYAFLNQAHEPLKSESPMFFRDHNTVDRNSVHEKTVLLAEQFFSKNLNN</sequence>
<dbReference type="SUPFAM" id="SSF53474">
    <property type="entry name" value="alpha/beta-Hydrolases"/>
    <property type="match status" value="1"/>
</dbReference>
<dbReference type="InterPro" id="IPR029058">
    <property type="entry name" value="AB_hydrolase_fold"/>
</dbReference>
<gene>
    <name evidence="4" type="ORF">JMN32_07275</name>
</gene>
<accession>A0A937KBG4</accession>
<dbReference type="GO" id="GO:0016042">
    <property type="term" value="P:lipid catabolic process"/>
    <property type="evidence" value="ECO:0007669"/>
    <property type="project" value="UniProtKB-KW"/>
</dbReference>
<dbReference type="Gene3D" id="3.40.50.1820">
    <property type="entry name" value="alpha/beta hydrolase"/>
    <property type="match status" value="1"/>
</dbReference>
<dbReference type="AlphaFoldDB" id="A0A937KBG4"/>